<proteinExistence type="predicted"/>
<dbReference type="SUPFAM" id="SSF57610">
    <property type="entry name" value="Thyroglobulin type-1 domain"/>
    <property type="match status" value="1"/>
</dbReference>
<evidence type="ECO:0000313" key="5">
    <source>
        <dbReference type="EMBL" id="RMX55883.1"/>
    </source>
</evidence>
<evidence type="ECO:0000256" key="2">
    <source>
        <dbReference type="PROSITE-ProRule" id="PRU00500"/>
    </source>
</evidence>
<dbReference type="Pfam" id="PF00086">
    <property type="entry name" value="Thyroglobulin_1"/>
    <property type="match status" value="1"/>
</dbReference>
<dbReference type="SMART" id="SM00211">
    <property type="entry name" value="TY"/>
    <property type="match status" value="1"/>
</dbReference>
<evidence type="ECO:0000256" key="3">
    <source>
        <dbReference type="SAM" id="MobiDB-lite"/>
    </source>
</evidence>
<name>A0A3M6UQA0_POCDA</name>
<dbReference type="InterPro" id="IPR036857">
    <property type="entry name" value="Thyroglobulin_1_sf"/>
</dbReference>
<dbReference type="CDD" id="cd00191">
    <property type="entry name" value="TY"/>
    <property type="match status" value="1"/>
</dbReference>
<reference evidence="5 6" key="1">
    <citation type="journal article" date="2018" name="Sci. Rep.">
        <title>Comparative analysis of the Pocillopora damicornis genome highlights role of immune system in coral evolution.</title>
        <authorList>
            <person name="Cunning R."/>
            <person name="Bay R.A."/>
            <person name="Gillette P."/>
            <person name="Baker A.C."/>
            <person name="Traylor-Knowles N."/>
        </authorList>
    </citation>
    <scope>NUCLEOTIDE SEQUENCE [LARGE SCALE GENOMIC DNA]</scope>
    <source>
        <strain evidence="5">RSMAS</strain>
        <tissue evidence="5">Whole animal</tissue>
    </source>
</reference>
<dbReference type="InterPro" id="IPR000716">
    <property type="entry name" value="Thyroglobulin_1"/>
</dbReference>
<evidence type="ECO:0000259" key="4">
    <source>
        <dbReference type="PROSITE" id="PS51162"/>
    </source>
</evidence>
<comment type="caution">
    <text evidence="2">Lacks conserved residue(s) required for the propagation of feature annotation.</text>
</comment>
<evidence type="ECO:0000313" key="6">
    <source>
        <dbReference type="Proteomes" id="UP000275408"/>
    </source>
</evidence>
<keyword evidence="1" id="KW-1015">Disulfide bond</keyword>
<feature type="region of interest" description="Disordered" evidence="3">
    <location>
        <begin position="223"/>
        <end position="260"/>
    </location>
</feature>
<dbReference type="AlphaFoldDB" id="A0A3M6UQA0"/>
<dbReference type="Proteomes" id="UP000275408">
    <property type="component" value="Unassembled WGS sequence"/>
</dbReference>
<sequence>MVDIHLRLGTPINHLGHRRQYVSYYPAGCDGYHIPCYPRPESDCEMRRRINQPDWTKPVCNLDGSYREYQCEAYSRSKCWCVYDNGMMIPGTEKDLHDANVEYHNLNCAEAKSNAPPAPHPPPVSSPFTDTRIGWHLAYRDAYFRCPSPCYSPCPCQPGQQYYNPYYPAHVVNSTPVRAPVPAPAPLPAPARAPIYYPYDPYATTYTAPYQGSCPDPCPEPCPCQRSGKTPPSEEENTSSATGSGDEKDVTSEGNEDVQD</sequence>
<dbReference type="EMBL" id="RCHS01000990">
    <property type="protein sequence ID" value="RMX55883.1"/>
    <property type="molecule type" value="Genomic_DNA"/>
</dbReference>
<dbReference type="PROSITE" id="PS51162">
    <property type="entry name" value="THYROGLOBULIN_1_2"/>
    <property type="match status" value="1"/>
</dbReference>
<evidence type="ECO:0000256" key="1">
    <source>
        <dbReference type="ARBA" id="ARBA00023157"/>
    </source>
</evidence>
<dbReference type="Gene3D" id="4.10.800.10">
    <property type="entry name" value="Thyroglobulin type-1"/>
    <property type="match status" value="1"/>
</dbReference>
<keyword evidence="6" id="KW-1185">Reference proteome</keyword>
<organism evidence="5 6">
    <name type="scientific">Pocillopora damicornis</name>
    <name type="common">Cauliflower coral</name>
    <name type="synonym">Millepora damicornis</name>
    <dbReference type="NCBI Taxonomy" id="46731"/>
    <lineage>
        <taxon>Eukaryota</taxon>
        <taxon>Metazoa</taxon>
        <taxon>Cnidaria</taxon>
        <taxon>Anthozoa</taxon>
        <taxon>Hexacorallia</taxon>
        <taxon>Scleractinia</taxon>
        <taxon>Astrocoeniina</taxon>
        <taxon>Pocilloporidae</taxon>
        <taxon>Pocillopora</taxon>
    </lineage>
</organism>
<comment type="caution">
    <text evidence="5">The sequence shown here is derived from an EMBL/GenBank/DDBJ whole genome shotgun (WGS) entry which is preliminary data.</text>
</comment>
<dbReference type="OrthoDB" id="5990533at2759"/>
<gene>
    <name evidence="5" type="ORF">pdam_00006284</name>
</gene>
<feature type="domain" description="Thyroglobulin type-1" evidence="4">
    <location>
        <begin position="41"/>
        <end position="108"/>
    </location>
</feature>
<protein>
    <recommendedName>
        <fullName evidence="4">Thyroglobulin type-1 domain-containing protein</fullName>
    </recommendedName>
</protein>
<accession>A0A3M6UQA0</accession>